<name>A0A1F7KAT7_9BACT</name>
<dbReference type="InterPro" id="IPR008965">
    <property type="entry name" value="CBM2/CBM3_carb-bd_dom_sf"/>
</dbReference>
<keyword evidence="2" id="KW-1133">Transmembrane helix</keyword>
<dbReference type="AlphaFoldDB" id="A0A1F7KAT7"/>
<feature type="signal peptide" evidence="3">
    <location>
        <begin position="1"/>
        <end position="28"/>
    </location>
</feature>
<evidence type="ECO:0000256" key="1">
    <source>
        <dbReference type="SAM" id="MobiDB-lite"/>
    </source>
</evidence>
<comment type="caution">
    <text evidence="4">The sequence shown here is derived from an EMBL/GenBank/DDBJ whole genome shotgun (WGS) entry which is preliminary data.</text>
</comment>
<evidence type="ECO:0000256" key="2">
    <source>
        <dbReference type="SAM" id="Phobius"/>
    </source>
</evidence>
<feature type="chain" id="PRO_5009529500" evidence="3">
    <location>
        <begin position="29"/>
        <end position="236"/>
    </location>
</feature>
<dbReference type="SUPFAM" id="SSF49384">
    <property type="entry name" value="Carbohydrate-binding domain"/>
    <property type="match status" value="1"/>
</dbReference>
<keyword evidence="2" id="KW-0472">Membrane</keyword>
<dbReference type="GO" id="GO:0030246">
    <property type="term" value="F:carbohydrate binding"/>
    <property type="evidence" value="ECO:0007669"/>
    <property type="project" value="InterPro"/>
</dbReference>
<sequence>MIKKTYLSWLFFLAMTFLSLVYSQAVSAATLEFSPATGSYSTNENFNVEIKVDTSSQDTQSTDAVIEFDTTLLSVENVTYGSFYPTVLHSEQNGKLYISGVVNDAASVKNGAGTLATVSFKGLTAGTATLSFVCTTGRTDDSNVSKNDLDATDLLVCSSLVEGSYTLSGSTVSTPTPTSTTNTGTGTDTGTTTGTEYLDGSGSTIPATGFTDIIALLPKMLMGLIFIAIGLIPLLI</sequence>
<feature type="transmembrane region" description="Helical" evidence="2">
    <location>
        <begin position="213"/>
        <end position="235"/>
    </location>
</feature>
<protein>
    <submittedName>
        <fullName evidence="4">Uncharacterized protein</fullName>
    </submittedName>
</protein>
<dbReference type="Gene3D" id="2.60.40.680">
    <property type="match status" value="1"/>
</dbReference>
<feature type="region of interest" description="Disordered" evidence="1">
    <location>
        <begin position="168"/>
        <end position="193"/>
    </location>
</feature>
<accession>A0A1F7KAT7</accession>
<evidence type="ECO:0000256" key="3">
    <source>
        <dbReference type="SAM" id="SignalP"/>
    </source>
</evidence>
<keyword evidence="3" id="KW-0732">Signal</keyword>
<reference evidence="4 5" key="1">
    <citation type="journal article" date="2016" name="Nat. Commun.">
        <title>Thousands of microbial genomes shed light on interconnected biogeochemical processes in an aquifer system.</title>
        <authorList>
            <person name="Anantharaman K."/>
            <person name="Brown C.T."/>
            <person name="Hug L.A."/>
            <person name="Sharon I."/>
            <person name="Castelle C.J."/>
            <person name="Probst A.J."/>
            <person name="Thomas B.C."/>
            <person name="Singh A."/>
            <person name="Wilkins M.J."/>
            <person name="Karaoz U."/>
            <person name="Brodie E.L."/>
            <person name="Williams K.H."/>
            <person name="Hubbard S.S."/>
            <person name="Banfield J.F."/>
        </authorList>
    </citation>
    <scope>NUCLEOTIDE SEQUENCE [LARGE SCALE GENOMIC DNA]</scope>
</reference>
<gene>
    <name evidence="4" type="ORF">A2209_04770</name>
</gene>
<organism evidence="4 5">
    <name type="scientific">Candidatus Roizmanbacteria bacterium RIFOXYA1_FULL_41_12</name>
    <dbReference type="NCBI Taxonomy" id="1802082"/>
    <lineage>
        <taxon>Bacteria</taxon>
        <taxon>Candidatus Roizmaniibacteriota</taxon>
    </lineage>
</organism>
<evidence type="ECO:0000313" key="5">
    <source>
        <dbReference type="Proteomes" id="UP000178450"/>
    </source>
</evidence>
<dbReference type="CDD" id="cd08547">
    <property type="entry name" value="Type_II_cohesin"/>
    <property type="match status" value="1"/>
</dbReference>
<proteinExistence type="predicted"/>
<keyword evidence="2" id="KW-0812">Transmembrane</keyword>
<dbReference type="EMBL" id="MGBG01000013">
    <property type="protein sequence ID" value="OGK64974.1"/>
    <property type="molecule type" value="Genomic_DNA"/>
</dbReference>
<evidence type="ECO:0000313" key="4">
    <source>
        <dbReference type="EMBL" id="OGK64974.1"/>
    </source>
</evidence>
<dbReference type="Proteomes" id="UP000178450">
    <property type="component" value="Unassembled WGS sequence"/>
</dbReference>